<protein>
    <submittedName>
        <fullName evidence="3">Uncharacterized protein</fullName>
    </submittedName>
</protein>
<feature type="region of interest" description="Disordered" evidence="1">
    <location>
        <begin position="1"/>
        <end position="30"/>
    </location>
</feature>
<evidence type="ECO:0000256" key="1">
    <source>
        <dbReference type="SAM" id="MobiDB-lite"/>
    </source>
</evidence>
<sequence>MRGLGKHVVMDSGRTAPKLSRPRWDGGFRKPHKSRPIEAVLVQFGLVSPAETMGLRSAVMSFLHCMVPCDETRPPALPAATTSPSEANASSIVRPFPRSGRIPESPVLSPPRPNTITATGSSNTTASTLPTFRPPRSRLFAPKCIYNVNEPA</sequence>
<dbReference type="AlphaFoldDB" id="A0A7E4UPD4"/>
<name>A0A7E4UPD4_PANRE</name>
<reference evidence="3" key="2">
    <citation type="submission" date="2020-10" db="UniProtKB">
        <authorList>
            <consortium name="WormBaseParasite"/>
        </authorList>
    </citation>
    <scope>IDENTIFICATION</scope>
</reference>
<feature type="compositionally biased region" description="Low complexity" evidence="1">
    <location>
        <begin position="78"/>
        <end position="87"/>
    </location>
</feature>
<dbReference type="Proteomes" id="UP000492821">
    <property type="component" value="Unassembled WGS sequence"/>
</dbReference>
<feature type="region of interest" description="Disordered" evidence="1">
    <location>
        <begin position="76"/>
        <end position="135"/>
    </location>
</feature>
<keyword evidence="2" id="KW-1185">Reference proteome</keyword>
<dbReference type="WBParaSite" id="Pan_g11166.t1">
    <property type="protein sequence ID" value="Pan_g11166.t1"/>
    <property type="gene ID" value="Pan_g11166"/>
</dbReference>
<evidence type="ECO:0000313" key="2">
    <source>
        <dbReference type="Proteomes" id="UP000492821"/>
    </source>
</evidence>
<accession>A0A7E4UPD4</accession>
<organism evidence="2 3">
    <name type="scientific">Panagrellus redivivus</name>
    <name type="common">Microworm</name>
    <dbReference type="NCBI Taxonomy" id="6233"/>
    <lineage>
        <taxon>Eukaryota</taxon>
        <taxon>Metazoa</taxon>
        <taxon>Ecdysozoa</taxon>
        <taxon>Nematoda</taxon>
        <taxon>Chromadorea</taxon>
        <taxon>Rhabditida</taxon>
        <taxon>Tylenchina</taxon>
        <taxon>Panagrolaimomorpha</taxon>
        <taxon>Panagrolaimoidea</taxon>
        <taxon>Panagrolaimidae</taxon>
        <taxon>Panagrellus</taxon>
    </lineage>
</organism>
<proteinExistence type="predicted"/>
<feature type="compositionally biased region" description="Low complexity" evidence="1">
    <location>
        <begin position="114"/>
        <end position="128"/>
    </location>
</feature>
<reference evidence="2" key="1">
    <citation type="journal article" date="2013" name="Genetics">
        <title>The draft genome and transcriptome of Panagrellus redivivus are shaped by the harsh demands of a free-living lifestyle.</title>
        <authorList>
            <person name="Srinivasan J."/>
            <person name="Dillman A.R."/>
            <person name="Macchietto M.G."/>
            <person name="Heikkinen L."/>
            <person name="Lakso M."/>
            <person name="Fracchia K.M."/>
            <person name="Antoshechkin I."/>
            <person name="Mortazavi A."/>
            <person name="Wong G."/>
            <person name="Sternberg P.W."/>
        </authorList>
    </citation>
    <scope>NUCLEOTIDE SEQUENCE [LARGE SCALE GENOMIC DNA]</scope>
    <source>
        <strain evidence="2">MT8872</strain>
    </source>
</reference>
<evidence type="ECO:0000313" key="3">
    <source>
        <dbReference type="WBParaSite" id="Pan_g11166.t1"/>
    </source>
</evidence>